<comment type="caution">
    <text evidence="2">The sequence shown here is derived from an EMBL/GenBank/DDBJ whole genome shotgun (WGS) entry which is preliminary data.</text>
</comment>
<reference evidence="2 3" key="1">
    <citation type="submission" date="2021-01" db="EMBL/GenBank/DDBJ databases">
        <title>Whole genome shotgun sequence of Verrucosispora gifhornensis NBRC 16317.</title>
        <authorList>
            <person name="Komaki H."/>
            <person name="Tamura T."/>
        </authorList>
    </citation>
    <scope>NUCLEOTIDE SEQUENCE [LARGE SCALE GENOMIC DNA]</scope>
    <source>
        <strain evidence="2 3">NBRC 16317</strain>
    </source>
</reference>
<dbReference type="InterPro" id="IPR006311">
    <property type="entry name" value="TAT_signal"/>
</dbReference>
<name>A0ABQ4IFY1_9ACTN</name>
<accession>A0ABQ4IFY1</accession>
<dbReference type="PROSITE" id="PS51318">
    <property type="entry name" value="TAT"/>
    <property type="match status" value="1"/>
</dbReference>
<dbReference type="Proteomes" id="UP000647860">
    <property type="component" value="Unassembled WGS sequence"/>
</dbReference>
<dbReference type="EMBL" id="BOPA01000023">
    <property type="protein sequence ID" value="GIJ16819.1"/>
    <property type="molecule type" value="Genomic_DNA"/>
</dbReference>
<evidence type="ECO:0000313" key="2">
    <source>
        <dbReference type="EMBL" id="GIJ16819.1"/>
    </source>
</evidence>
<keyword evidence="3" id="KW-1185">Reference proteome</keyword>
<feature type="chain" id="PRO_5047439156" description="CARDB protein" evidence="1">
    <location>
        <begin position="33"/>
        <end position="342"/>
    </location>
</feature>
<sequence>MSSAGRRVRRAVLGVVAGAALAGLLSVTAAVAAPLAAADRAAPTARTDIYIKDVDGDVGLQPHPLNPLWASPDIKVCPTPVECATSQNPIVGITNYIFVKLRNPGPYGAGTSFGTLHVYRTTPGGGATWPAHWTHIGAATVAANAGVTTVTIPWTGVPGPGHFCLLARWVSDTDPMVAEGPDISTNTRNNNNIAWRNVDSVRLSAGETNPAVRPFAIGNSLRVPSANDLVFEATQPLQGIGGRVVVDLGPELFERWRAGGAVGTGVRAVGRTQVEIVEPTRASLGNLRLNPGERVEFSLLFSATTASDREIAFNVTQFGPDASGAKRTDLGGVQYLISSVKR</sequence>
<evidence type="ECO:0000256" key="1">
    <source>
        <dbReference type="SAM" id="SignalP"/>
    </source>
</evidence>
<dbReference type="RefSeq" id="WP_102655861.1">
    <property type="nucleotide sequence ID" value="NZ_BAAAGZ010000025.1"/>
</dbReference>
<evidence type="ECO:0000313" key="3">
    <source>
        <dbReference type="Proteomes" id="UP000647860"/>
    </source>
</evidence>
<keyword evidence="1" id="KW-0732">Signal</keyword>
<proteinExistence type="predicted"/>
<feature type="signal peptide" evidence="1">
    <location>
        <begin position="1"/>
        <end position="32"/>
    </location>
</feature>
<evidence type="ECO:0008006" key="4">
    <source>
        <dbReference type="Google" id="ProtNLM"/>
    </source>
</evidence>
<organism evidence="2 3">
    <name type="scientific">Micromonospora gifhornensis</name>
    <dbReference type="NCBI Taxonomy" id="84594"/>
    <lineage>
        <taxon>Bacteria</taxon>
        <taxon>Bacillati</taxon>
        <taxon>Actinomycetota</taxon>
        <taxon>Actinomycetes</taxon>
        <taxon>Micromonosporales</taxon>
        <taxon>Micromonosporaceae</taxon>
        <taxon>Micromonospora</taxon>
    </lineage>
</organism>
<protein>
    <recommendedName>
        <fullName evidence="4">CARDB protein</fullName>
    </recommendedName>
</protein>
<gene>
    <name evidence="2" type="ORF">Vgi01_35030</name>
</gene>